<gene>
    <name evidence="1" type="ORF">HAX54_041733</name>
</gene>
<comment type="caution">
    <text evidence="1">The sequence shown here is derived from an EMBL/GenBank/DDBJ whole genome shotgun (WGS) entry which is preliminary data.</text>
</comment>
<sequence>MRRGRRRGSGGRNGDIFVSIYPPENKWFHGATVGSIDFVEGDGKRKRRRGWGKRGAARGEGNRVDVFDFGRGKLGGQALVLSGSNDMAVFP</sequence>
<dbReference type="EMBL" id="JACEIK010006047">
    <property type="protein sequence ID" value="MCE2054976.1"/>
    <property type="molecule type" value="Genomic_DNA"/>
</dbReference>
<accession>A0ABS8W259</accession>
<proteinExistence type="predicted"/>
<evidence type="ECO:0000313" key="1">
    <source>
        <dbReference type="EMBL" id="MCE2054976.1"/>
    </source>
</evidence>
<name>A0ABS8W259_DATST</name>
<organism evidence="1 2">
    <name type="scientific">Datura stramonium</name>
    <name type="common">Jimsonweed</name>
    <name type="synonym">Common thornapple</name>
    <dbReference type="NCBI Taxonomy" id="4076"/>
    <lineage>
        <taxon>Eukaryota</taxon>
        <taxon>Viridiplantae</taxon>
        <taxon>Streptophyta</taxon>
        <taxon>Embryophyta</taxon>
        <taxon>Tracheophyta</taxon>
        <taxon>Spermatophyta</taxon>
        <taxon>Magnoliopsida</taxon>
        <taxon>eudicotyledons</taxon>
        <taxon>Gunneridae</taxon>
        <taxon>Pentapetalae</taxon>
        <taxon>asterids</taxon>
        <taxon>lamiids</taxon>
        <taxon>Solanales</taxon>
        <taxon>Solanaceae</taxon>
        <taxon>Solanoideae</taxon>
        <taxon>Datureae</taxon>
        <taxon>Datura</taxon>
    </lineage>
</organism>
<protein>
    <submittedName>
        <fullName evidence="1">Uncharacterized protein</fullName>
    </submittedName>
</protein>
<reference evidence="1 2" key="1">
    <citation type="journal article" date="2021" name="BMC Genomics">
        <title>Datura genome reveals duplications of psychoactive alkaloid biosynthetic genes and high mutation rate following tissue culture.</title>
        <authorList>
            <person name="Rajewski A."/>
            <person name="Carter-House D."/>
            <person name="Stajich J."/>
            <person name="Litt A."/>
        </authorList>
    </citation>
    <scope>NUCLEOTIDE SEQUENCE [LARGE SCALE GENOMIC DNA]</scope>
    <source>
        <strain evidence="1">AR-01</strain>
    </source>
</reference>
<keyword evidence="2" id="KW-1185">Reference proteome</keyword>
<evidence type="ECO:0000313" key="2">
    <source>
        <dbReference type="Proteomes" id="UP000823775"/>
    </source>
</evidence>
<dbReference type="Proteomes" id="UP000823775">
    <property type="component" value="Unassembled WGS sequence"/>
</dbReference>